<protein>
    <submittedName>
        <fullName evidence="1">Uncharacterized protein</fullName>
    </submittedName>
</protein>
<dbReference type="Proteomes" id="UP001239111">
    <property type="component" value="Chromosome 2"/>
</dbReference>
<dbReference type="EMBL" id="CM056742">
    <property type="protein sequence ID" value="KAJ8678421.1"/>
    <property type="molecule type" value="Genomic_DNA"/>
</dbReference>
<keyword evidence="2" id="KW-1185">Reference proteome</keyword>
<evidence type="ECO:0000313" key="2">
    <source>
        <dbReference type="Proteomes" id="UP001239111"/>
    </source>
</evidence>
<comment type="caution">
    <text evidence="1">The sequence shown here is derived from an EMBL/GenBank/DDBJ whole genome shotgun (WGS) entry which is preliminary data.</text>
</comment>
<organism evidence="1 2">
    <name type="scientific">Eretmocerus hayati</name>
    <dbReference type="NCBI Taxonomy" id="131215"/>
    <lineage>
        <taxon>Eukaryota</taxon>
        <taxon>Metazoa</taxon>
        <taxon>Ecdysozoa</taxon>
        <taxon>Arthropoda</taxon>
        <taxon>Hexapoda</taxon>
        <taxon>Insecta</taxon>
        <taxon>Pterygota</taxon>
        <taxon>Neoptera</taxon>
        <taxon>Endopterygota</taxon>
        <taxon>Hymenoptera</taxon>
        <taxon>Apocrita</taxon>
        <taxon>Proctotrupomorpha</taxon>
        <taxon>Chalcidoidea</taxon>
        <taxon>Aphelinidae</taxon>
        <taxon>Aphelininae</taxon>
        <taxon>Eretmocerus</taxon>
    </lineage>
</organism>
<accession>A0ACC2P5Y8</accession>
<gene>
    <name evidence="1" type="ORF">QAD02_014208</name>
</gene>
<evidence type="ECO:0000313" key="1">
    <source>
        <dbReference type="EMBL" id="KAJ8678421.1"/>
    </source>
</evidence>
<sequence length="122" mass="14430">MAPPRAKNIEFVVNEVTSKLRLCIERMMRHNRVFDYDWGLQDDFMGAAMLDLTKFDLGRLQDITLELKDPARPNQYLGEILISATLWPKNQQEKEQECSEFFPPIHRVLFEIRRNLESYPSN</sequence>
<name>A0ACC2P5Y8_9HYME</name>
<reference evidence="1" key="1">
    <citation type="submission" date="2023-04" db="EMBL/GenBank/DDBJ databases">
        <title>A chromosome-level genome assembly of the parasitoid wasp Eretmocerus hayati.</title>
        <authorList>
            <person name="Zhong Y."/>
            <person name="Liu S."/>
            <person name="Liu Y."/>
        </authorList>
    </citation>
    <scope>NUCLEOTIDE SEQUENCE</scope>
    <source>
        <strain evidence="1">ZJU_SS_LIU_2023</strain>
    </source>
</reference>
<proteinExistence type="predicted"/>